<dbReference type="InterPro" id="IPR023296">
    <property type="entry name" value="Glyco_hydro_beta-prop_sf"/>
</dbReference>
<proteinExistence type="predicted"/>
<dbReference type="Pfam" id="PF00404">
    <property type="entry name" value="Dockerin_1"/>
    <property type="match status" value="1"/>
</dbReference>
<dbReference type="SUPFAM" id="SSF75005">
    <property type="entry name" value="Arabinanase/levansucrase/invertase"/>
    <property type="match status" value="1"/>
</dbReference>
<dbReference type="Gene3D" id="1.10.1330.10">
    <property type="entry name" value="Dockerin domain"/>
    <property type="match status" value="1"/>
</dbReference>
<evidence type="ECO:0000259" key="1">
    <source>
        <dbReference type="PROSITE" id="PS51766"/>
    </source>
</evidence>
<dbReference type="PROSITE" id="PS51766">
    <property type="entry name" value="DOCKERIN"/>
    <property type="match status" value="1"/>
</dbReference>
<accession>A0A0S7WFR6</accession>
<dbReference type="InterPro" id="IPR002105">
    <property type="entry name" value="Dockerin_1_rpt"/>
</dbReference>
<dbReference type="Gene3D" id="2.115.10.20">
    <property type="entry name" value="Glycosyl hydrolase domain, family 43"/>
    <property type="match status" value="1"/>
</dbReference>
<evidence type="ECO:0000313" key="2">
    <source>
        <dbReference type="EMBL" id="KPJ48943.1"/>
    </source>
</evidence>
<dbReference type="AlphaFoldDB" id="A0A0S7WFR6"/>
<dbReference type="SUPFAM" id="SSF63446">
    <property type="entry name" value="Type I dockerin domain"/>
    <property type="match status" value="1"/>
</dbReference>
<organism evidence="2 3">
    <name type="scientific">candidate division TA06 bacterium DG_26</name>
    <dbReference type="NCBI Taxonomy" id="1703771"/>
    <lineage>
        <taxon>Bacteria</taxon>
        <taxon>Bacteria division TA06</taxon>
    </lineage>
</organism>
<protein>
    <recommendedName>
        <fullName evidence="1">Dockerin domain-containing protein</fullName>
    </recommendedName>
</protein>
<dbReference type="CDD" id="cd14256">
    <property type="entry name" value="Dockerin_I"/>
    <property type="match status" value="1"/>
</dbReference>
<reference evidence="2 3" key="1">
    <citation type="journal article" date="2015" name="Microbiome">
        <title>Genomic resolution of linkages in carbon, nitrogen, and sulfur cycling among widespread estuary sediment bacteria.</title>
        <authorList>
            <person name="Baker B.J."/>
            <person name="Lazar C.S."/>
            <person name="Teske A.P."/>
            <person name="Dick G.J."/>
        </authorList>
    </citation>
    <scope>NUCLEOTIDE SEQUENCE [LARGE SCALE GENOMIC DNA]</scope>
    <source>
        <strain evidence="2">DG_26</strain>
    </source>
</reference>
<evidence type="ECO:0000313" key="3">
    <source>
        <dbReference type="Proteomes" id="UP000051124"/>
    </source>
</evidence>
<dbReference type="GO" id="GO:0004553">
    <property type="term" value="F:hydrolase activity, hydrolyzing O-glycosyl compounds"/>
    <property type="evidence" value="ECO:0007669"/>
    <property type="project" value="InterPro"/>
</dbReference>
<dbReference type="InterPro" id="IPR016134">
    <property type="entry name" value="Dockerin_dom"/>
</dbReference>
<sequence length="626" mass="70473">MREIGVSVTRLILVATEREGLRWSRVTTSQVWGNINWKRAIFIASCISLLPMNSVHAHAESNDPARGRSGSLGGFGYQERMTLEFRGGGVLPDDGIPLCATNFIRYRSSPSDTVEFVHDIMNDSLHFWVAVPAEFDAAMSWSAAGGGSILKDGSIYYIALRQRSAEYAGGKEWQIWESTNLSFWTKTWELDRDSVSNRSDTVLSMEAMTLRRVNGTYYLHFCVRDYHAMSWAIHWVKAGSITALKDSLKDGNAWHYLTNGVDTLKNGHKDPRVFKWNGKWYMLWNDDGVPRRVCLAEDTTITFNSFTCIDTLSEVYADSFVHHSELGSPSYIDSSAGYLGPGSPGMIFYDIETSKFIFWGTAWHQGSGARPVYWYFCVADSLRGPWSFVCREKVVEDYRSTVTKRHFDYHVLDEDRLVMIMEWDHDGDSRGDLFVWDYIHDFVVGCAVWAEPDVAEIEETISLHMKVQNRSSEYVDSVVPHVRLVGSGNVILNDGPIPPYAHIPPGSDTVFSWAYSAQDTGRVHWLGWVCRRDADTYQELVSREEMSNTVFVTLPKICGDCNGDRSITIADAIFLIGYIYRGGSVPSGEGDVNSDGRITVADATHIVAYVYRGGPAPCEPLARFIH</sequence>
<dbReference type="Proteomes" id="UP000051124">
    <property type="component" value="Unassembled WGS sequence"/>
</dbReference>
<gene>
    <name evidence="2" type="ORF">AMJ40_06595</name>
</gene>
<comment type="caution">
    <text evidence="2">The sequence shown here is derived from an EMBL/GenBank/DDBJ whole genome shotgun (WGS) entry which is preliminary data.</text>
</comment>
<dbReference type="GO" id="GO:0000272">
    <property type="term" value="P:polysaccharide catabolic process"/>
    <property type="evidence" value="ECO:0007669"/>
    <property type="project" value="InterPro"/>
</dbReference>
<dbReference type="InterPro" id="IPR036439">
    <property type="entry name" value="Dockerin_dom_sf"/>
</dbReference>
<name>A0A0S7WFR6_UNCT6</name>
<feature type="domain" description="Dockerin" evidence="1">
    <location>
        <begin position="554"/>
        <end position="616"/>
    </location>
</feature>
<dbReference type="EMBL" id="LIZT01000084">
    <property type="protein sequence ID" value="KPJ48943.1"/>
    <property type="molecule type" value="Genomic_DNA"/>
</dbReference>